<evidence type="ECO:0000256" key="2">
    <source>
        <dbReference type="ARBA" id="ARBA00009259"/>
    </source>
</evidence>
<gene>
    <name evidence="11" type="primary">rox3</name>
    <name evidence="9" type="synonym">MED19</name>
    <name evidence="11" type="ORF">LSUE1_G004423</name>
</gene>
<name>A0A8T9CRM1_9HELO</name>
<evidence type="ECO:0000256" key="10">
    <source>
        <dbReference type="SAM" id="MobiDB-lite"/>
    </source>
</evidence>
<dbReference type="OrthoDB" id="2160599at2759"/>
<evidence type="ECO:0000313" key="11">
    <source>
        <dbReference type="EMBL" id="TVY85273.1"/>
    </source>
</evidence>
<feature type="compositionally biased region" description="Polar residues" evidence="10">
    <location>
        <begin position="322"/>
        <end position="336"/>
    </location>
</feature>
<feature type="region of interest" description="Disordered" evidence="10">
    <location>
        <begin position="1"/>
        <end position="90"/>
    </location>
</feature>
<dbReference type="AlphaFoldDB" id="A0A8T9CRM1"/>
<keyword evidence="7 9" id="KW-0539">Nucleus</keyword>
<dbReference type="EMBL" id="QGMK01000018">
    <property type="protein sequence ID" value="TVY85273.1"/>
    <property type="molecule type" value="Genomic_DNA"/>
</dbReference>
<feature type="compositionally biased region" description="Basic and acidic residues" evidence="10">
    <location>
        <begin position="59"/>
        <end position="90"/>
    </location>
</feature>
<comment type="subcellular location">
    <subcellularLocation>
        <location evidence="1 9">Nucleus</location>
    </subcellularLocation>
</comment>
<evidence type="ECO:0000256" key="3">
    <source>
        <dbReference type="ARBA" id="ARBA00019615"/>
    </source>
</evidence>
<evidence type="ECO:0000256" key="7">
    <source>
        <dbReference type="ARBA" id="ARBA00023242"/>
    </source>
</evidence>
<dbReference type="Pfam" id="PF08633">
    <property type="entry name" value="Rox3"/>
    <property type="match status" value="1"/>
</dbReference>
<reference evidence="11 12" key="1">
    <citation type="submission" date="2018-05" db="EMBL/GenBank/DDBJ databases">
        <title>Genome sequencing and assembly of the regulated plant pathogen Lachnellula willkommii and related sister species for the development of diagnostic species identification markers.</title>
        <authorList>
            <person name="Giroux E."/>
            <person name="Bilodeau G."/>
        </authorList>
    </citation>
    <scope>NUCLEOTIDE SEQUENCE [LARGE SCALE GENOMIC DNA]</scope>
    <source>
        <strain evidence="11 12">CBS 268.59</strain>
    </source>
</reference>
<evidence type="ECO:0000256" key="9">
    <source>
        <dbReference type="RuleBase" id="RU364151"/>
    </source>
</evidence>
<comment type="subunit">
    <text evidence="9">Component of the Mediator complex.</text>
</comment>
<comment type="similarity">
    <text evidence="2 9">Belongs to the Mediator complex subunit 19 family.</text>
</comment>
<accession>A0A8T9CRM1</accession>
<dbReference type="GO" id="GO:0003712">
    <property type="term" value="F:transcription coregulator activity"/>
    <property type="evidence" value="ECO:0007669"/>
    <property type="project" value="InterPro"/>
</dbReference>
<feature type="compositionally biased region" description="Polar residues" evidence="10">
    <location>
        <begin position="26"/>
        <end position="51"/>
    </location>
</feature>
<protein>
    <recommendedName>
        <fullName evidence="3 9">Mediator of RNA polymerase II transcription subunit 19</fullName>
    </recommendedName>
    <alternativeName>
        <fullName evidence="8 9">Mediator complex subunit 19</fullName>
    </alternativeName>
</protein>
<evidence type="ECO:0000256" key="8">
    <source>
        <dbReference type="ARBA" id="ARBA00032018"/>
    </source>
</evidence>
<organism evidence="11 12">
    <name type="scientific">Lachnellula suecica</name>
    <dbReference type="NCBI Taxonomy" id="602035"/>
    <lineage>
        <taxon>Eukaryota</taxon>
        <taxon>Fungi</taxon>
        <taxon>Dikarya</taxon>
        <taxon>Ascomycota</taxon>
        <taxon>Pezizomycotina</taxon>
        <taxon>Leotiomycetes</taxon>
        <taxon>Helotiales</taxon>
        <taxon>Lachnaceae</taxon>
        <taxon>Lachnellula</taxon>
    </lineage>
</organism>
<comment type="caution">
    <text evidence="11">The sequence shown here is derived from an EMBL/GenBank/DDBJ whole genome shotgun (WGS) entry which is preliminary data.</text>
</comment>
<evidence type="ECO:0000256" key="1">
    <source>
        <dbReference type="ARBA" id="ARBA00004123"/>
    </source>
</evidence>
<evidence type="ECO:0000256" key="6">
    <source>
        <dbReference type="ARBA" id="ARBA00023163"/>
    </source>
</evidence>
<keyword evidence="5 9" id="KW-0010">Activator</keyword>
<keyword evidence="6 9" id="KW-0804">Transcription</keyword>
<proteinExistence type="inferred from homology"/>
<keyword evidence="4 9" id="KW-0805">Transcription regulation</keyword>
<feature type="region of interest" description="Disordered" evidence="10">
    <location>
        <begin position="234"/>
        <end position="343"/>
    </location>
</feature>
<evidence type="ECO:0000256" key="5">
    <source>
        <dbReference type="ARBA" id="ARBA00023159"/>
    </source>
</evidence>
<dbReference type="InterPro" id="IPR013942">
    <property type="entry name" value="Mediator_Med19_fun"/>
</dbReference>
<dbReference type="GO" id="GO:0016592">
    <property type="term" value="C:mediator complex"/>
    <property type="evidence" value="ECO:0007669"/>
    <property type="project" value="InterPro"/>
</dbReference>
<sequence length="343" mass="37606">MPFDPPHTPESPSHTSFTASDLPRKPSTSPTFNNSLPTPAHSINGSTSSLGFETMSEANMHDESSNKRKRDVEDHGDREQKKVHVEDSRLSIDDLHLDVGEKYLLCRTPHPGQSPSLAADLFEMYSLHSIAETVARSKPDGTKLKLRKTYKNFFKKLELSGEPLVDKKELDAPNTLRAMMALPNEEWDSQNVRGKEIEKGLSDAVSSSLSKALMMSKGKVPKNAWDPAVLGEVAAPSQPPIEPTKGLQSGARTPVPQHPSIARAGKADNRPKRTVKKRSYADASFEGYGEGFVDDENNDTGYSTGDGEDRSGRKRPKKTGPHSFQNQQGPMRQNSYGPGMVGV</sequence>
<dbReference type="GO" id="GO:0006357">
    <property type="term" value="P:regulation of transcription by RNA polymerase II"/>
    <property type="evidence" value="ECO:0007669"/>
    <property type="project" value="InterPro"/>
</dbReference>
<evidence type="ECO:0000256" key="4">
    <source>
        <dbReference type="ARBA" id="ARBA00023015"/>
    </source>
</evidence>
<dbReference type="Proteomes" id="UP000469558">
    <property type="component" value="Unassembled WGS sequence"/>
</dbReference>
<keyword evidence="12" id="KW-1185">Reference proteome</keyword>
<evidence type="ECO:0000313" key="12">
    <source>
        <dbReference type="Proteomes" id="UP000469558"/>
    </source>
</evidence>
<comment type="function">
    <text evidence="9">Component of the Mediator complex, a coactivator involved in the regulated transcription of nearly all RNA polymerase II-dependent genes. Mediator functions as a bridge to convey information from gene-specific regulatory proteins to the basal RNA polymerase II transcription machinery. Mediator is recruited to promoters by direct interactions with regulatory proteins and serves as a scaffold for the assembly of a functional preinitiation complex with RNA polymerase II and the general transcription factors.</text>
</comment>